<comment type="subcellular location">
    <subcellularLocation>
        <location evidence="1">Cell membrane</location>
        <topology evidence="1">Multi-pass membrane protein</topology>
    </subcellularLocation>
</comment>
<evidence type="ECO:0000256" key="5">
    <source>
        <dbReference type="ARBA" id="ARBA00023136"/>
    </source>
</evidence>
<evidence type="ECO:0000256" key="4">
    <source>
        <dbReference type="ARBA" id="ARBA00022989"/>
    </source>
</evidence>
<evidence type="ECO:0000256" key="1">
    <source>
        <dbReference type="ARBA" id="ARBA00004651"/>
    </source>
</evidence>
<evidence type="ECO:0000313" key="8">
    <source>
        <dbReference type="Proteomes" id="UP000234845"/>
    </source>
</evidence>
<keyword evidence="5 6" id="KW-0472">Membrane</keyword>
<dbReference type="EMBL" id="PKLZ01000002">
    <property type="protein sequence ID" value="PLW83447.1"/>
    <property type="molecule type" value="Genomic_DNA"/>
</dbReference>
<evidence type="ECO:0000313" key="7">
    <source>
        <dbReference type="EMBL" id="PLW83447.1"/>
    </source>
</evidence>
<sequence length="126" mass="13236">MKASRMPAPPVHRIVLAQGLVLMLLCGLAWLAAGKVSALSVLSGSLVAIVPQVWFATKVFRQRGARAAPEIAKSALVGEVGKLVLSAAGFAAVFVLLRPVEAAGVFLGYIAMVAVQIIGSWMLLWQ</sequence>
<dbReference type="GO" id="GO:0005886">
    <property type="term" value="C:plasma membrane"/>
    <property type="evidence" value="ECO:0007669"/>
    <property type="project" value="UniProtKB-SubCell"/>
</dbReference>
<protein>
    <submittedName>
        <fullName evidence="7">F0F1 ATP synthase subunit I</fullName>
    </submittedName>
</protein>
<gene>
    <name evidence="7" type="ORF">CWI75_03585</name>
</gene>
<keyword evidence="2" id="KW-1003">Cell membrane</keyword>
<comment type="caution">
    <text evidence="7">The sequence shown here is derived from an EMBL/GenBank/DDBJ whole genome shotgun (WGS) entry which is preliminary data.</text>
</comment>
<dbReference type="AlphaFoldDB" id="A0A2N5Y4Y0"/>
<accession>A0A2N5Y4Y0</accession>
<proteinExistence type="predicted"/>
<evidence type="ECO:0000256" key="3">
    <source>
        <dbReference type="ARBA" id="ARBA00022692"/>
    </source>
</evidence>
<name>A0A2N5Y4Y0_9GAMM</name>
<dbReference type="Proteomes" id="UP000234845">
    <property type="component" value="Unassembled WGS sequence"/>
</dbReference>
<feature type="transmembrane region" description="Helical" evidence="6">
    <location>
        <begin position="41"/>
        <end position="60"/>
    </location>
</feature>
<organism evidence="7 8">
    <name type="scientific">Kineobactrum sediminis</name>
    <dbReference type="NCBI Taxonomy" id="1905677"/>
    <lineage>
        <taxon>Bacteria</taxon>
        <taxon>Pseudomonadati</taxon>
        <taxon>Pseudomonadota</taxon>
        <taxon>Gammaproteobacteria</taxon>
        <taxon>Cellvibrionales</taxon>
        <taxon>Halieaceae</taxon>
        <taxon>Kineobactrum</taxon>
    </lineage>
</organism>
<keyword evidence="8" id="KW-1185">Reference proteome</keyword>
<evidence type="ECO:0000256" key="6">
    <source>
        <dbReference type="SAM" id="Phobius"/>
    </source>
</evidence>
<keyword evidence="4 6" id="KW-1133">Transmembrane helix</keyword>
<feature type="transmembrane region" description="Helical" evidence="6">
    <location>
        <begin position="80"/>
        <end position="100"/>
    </location>
</feature>
<dbReference type="Pfam" id="PF03899">
    <property type="entry name" value="ATP-synt_I"/>
    <property type="match status" value="1"/>
</dbReference>
<evidence type="ECO:0000256" key="2">
    <source>
        <dbReference type="ARBA" id="ARBA00022475"/>
    </source>
</evidence>
<dbReference type="InterPro" id="IPR005598">
    <property type="entry name" value="ATP_synth_I"/>
</dbReference>
<feature type="transmembrane region" description="Helical" evidence="6">
    <location>
        <begin position="106"/>
        <end position="125"/>
    </location>
</feature>
<keyword evidence="3 6" id="KW-0812">Transmembrane</keyword>
<reference evidence="8" key="1">
    <citation type="submission" date="2017-11" db="EMBL/GenBank/DDBJ databases">
        <title>The draft genome sequence of Chromatocurvus sp. F02.</title>
        <authorList>
            <person name="Du Z.-J."/>
            <person name="Chang Y.-Q."/>
        </authorList>
    </citation>
    <scope>NUCLEOTIDE SEQUENCE [LARGE SCALE GENOMIC DNA]</scope>
    <source>
        <strain evidence="8">F02</strain>
    </source>
</reference>